<gene>
    <name evidence="1" type="ORF">JMJ54_13920</name>
</gene>
<keyword evidence="2" id="KW-1185">Reference proteome</keyword>
<dbReference type="NCBIfam" id="NF047796">
    <property type="entry name" value="DhDoxPGlucAldDagF"/>
    <property type="match status" value="1"/>
</dbReference>
<sequence>MMQQAISFYHDRVAINVLARDLDNAAAAFEAAEGHAAIGLLSARFDTVEEGVVAARQWQDRVCVSVGLGAGDPTQFYKAAMIAAATAPGHVNQTFSGAGFAAGALAARGVANTRINALIRPTGTPGKVIVSTGVAGSGAEVPALVDTDTAVLMIRDQGAHAAKFFPMGGLKSLAELEVLAKSCARHGLEMIEPTGGIDLANFGEILQVCLDAGVPRVMPHVYSSIIDKESGNTRPADVAELLQMVKQRV</sequence>
<comment type="caution">
    <text evidence="1">The sequence shown here is derived from an EMBL/GenBank/DDBJ whole genome shotgun (WGS) entry which is preliminary data.</text>
</comment>
<protein>
    <submittedName>
        <fullName evidence="1">Oxo-acid lyase</fullName>
    </submittedName>
</protein>
<accession>A0ABS2BMR4</accession>
<dbReference type="Proteomes" id="UP000809431">
    <property type="component" value="Unassembled WGS sequence"/>
</dbReference>
<dbReference type="RefSeq" id="WP_203539160.1">
    <property type="nucleotide sequence ID" value="NZ_JAESND010000007.1"/>
</dbReference>
<reference evidence="1 2" key="1">
    <citation type="submission" date="2021-01" db="EMBL/GenBank/DDBJ databases">
        <title>Draft Genome Sequence and Polyhydroxyalkanoate Biosynthetic Potential of Jeongeupia naejangsanensis Type Strain DSM 24253.</title>
        <authorList>
            <person name="Turrini P."/>
            <person name="Artuso I."/>
            <person name="Lugli G.A."/>
            <person name="Frangipani E."/>
            <person name="Ventura M."/>
            <person name="Visca P."/>
        </authorList>
    </citation>
    <scope>NUCLEOTIDE SEQUENCE [LARGE SCALE GENOMIC DNA]</scope>
    <source>
        <strain evidence="1 2">DSM 24253</strain>
    </source>
</reference>
<keyword evidence="1" id="KW-0456">Lyase</keyword>
<evidence type="ECO:0000313" key="1">
    <source>
        <dbReference type="EMBL" id="MBM3116927.1"/>
    </source>
</evidence>
<organism evidence="1 2">
    <name type="scientific">Jeongeupia naejangsanensis</name>
    <dbReference type="NCBI Taxonomy" id="613195"/>
    <lineage>
        <taxon>Bacteria</taxon>
        <taxon>Pseudomonadati</taxon>
        <taxon>Pseudomonadota</taxon>
        <taxon>Betaproteobacteria</taxon>
        <taxon>Neisseriales</taxon>
        <taxon>Chitinibacteraceae</taxon>
        <taxon>Jeongeupia</taxon>
    </lineage>
</organism>
<name>A0ABS2BMR4_9NEIS</name>
<proteinExistence type="predicted"/>
<evidence type="ECO:0000313" key="2">
    <source>
        <dbReference type="Proteomes" id="UP000809431"/>
    </source>
</evidence>
<dbReference type="EMBL" id="JAESND010000007">
    <property type="protein sequence ID" value="MBM3116927.1"/>
    <property type="molecule type" value="Genomic_DNA"/>
</dbReference>
<dbReference type="InterPro" id="IPR013785">
    <property type="entry name" value="Aldolase_TIM"/>
</dbReference>
<dbReference type="GO" id="GO:0016829">
    <property type="term" value="F:lyase activity"/>
    <property type="evidence" value="ECO:0007669"/>
    <property type="project" value="UniProtKB-KW"/>
</dbReference>
<dbReference type="InterPro" id="IPR010763">
    <property type="entry name" value="DgaF"/>
</dbReference>
<dbReference type="NCBIfam" id="TIGR03581">
    <property type="entry name" value="EF_0839"/>
    <property type="match status" value="1"/>
</dbReference>
<dbReference type="Pfam" id="PF07071">
    <property type="entry name" value="KDGP_aldolase"/>
    <property type="match status" value="1"/>
</dbReference>
<dbReference type="Gene3D" id="3.20.20.70">
    <property type="entry name" value="Aldolase class I"/>
    <property type="match status" value="1"/>
</dbReference>